<keyword evidence="1" id="KW-0732">Signal</keyword>
<dbReference type="Pfam" id="PF07586">
    <property type="entry name" value="HXXSHH"/>
    <property type="match status" value="1"/>
</dbReference>
<reference evidence="2 3" key="1">
    <citation type="submission" date="2014-02" db="EMBL/GenBank/DDBJ databases">
        <title>The small core and large imbalanced accessory genome model reveals a collaborative survival strategy of Sorangium cellulosum strains in nature.</title>
        <authorList>
            <person name="Han K."/>
            <person name="Peng R."/>
            <person name="Blom J."/>
            <person name="Li Y.-Z."/>
        </authorList>
    </citation>
    <scope>NUCLEOTIDE SEQUENCE [LARGE SCALE GENOMIC DNA]</scope>
    <source>
        <strain evidence="2 3">So0011-07</strain>
    </source>
</reference>
<evidence type="ECO:0000256" key="1">
    <source>
        <dbReference type="SAM" id="SignalP"/>
    </source>
</evidence>
<proteinExistence type="predicted"/>
<comment type="caution">
    <text evidence="2">The sequence shown here is derived from an EMBL/GenBank/DDBJ whole genome shotgun (WGS) entry which is preliminary data.</text>
</comment>
<feature type="chain" id="PRO_5007568554" evidence="1">
    <location>
        <begin position="21"/>
        <end position="543"/>
    </location>
</feature>
<dbReference type="EMBL" id="JEMB01001772">
    <property type="protein sequence ID" value="KYF85170.1"/>
    <property type="molecule type" value="Genomic_DNA"/>
</dbReference>
<accession>A0A150RYH9</accession>
<name>A0A150RYH9_SORCE</name>
<dbReference type="PROSITE" id="PS51318">
    <property type="entry name" value="TAT"/>
    <property type="match status" value="1"/>
</dbReference>
<feature type="signal peptide" evidence="1">
    <location>
        <begin position="1"/>
        <end position="20"/>
    </location>
</feature>
<gene>
    <name evidence="2" type="ORF">BE17_22295</name>
</gene>
<sequence>MSKQLNRRIFLRGMGGAALAAPFLSSVWERTAKGDTTASGKALIVMFTHYGCVTNKWFPEKTSGELTAADLTPTSLAALAPYAKKLLMPRGIRTMNEWTANMTRGQGNDSHTQIVGSLFTCQPVTPNSNDPFSFDQATKFNAKPVGPSLDHVMAQQLSPSGTPLLLNTAGQNDSAQSAISYSAAETMYKGINAQQAFSSLTGLFTAGEPTSPDTYAALRGKSVLDLVKDDLETLERMDMSSADKRKLAAWKELLHSTGTVVASAQCTEELGAMLGATSDNASKAARGGLGVDVLTTKVSGDLDGADIYSAIAALAAACNANPVIFLKYPGNYNFKGLGITMESHSLSHRLDNAGMTGSCLPNALEWLLKVDQYYAQKFANLVGMLDSIPMGNGSTLLDNSAAIWFNEMSDGNAHNLNNAPIIQAGSAGGYFKTGQIINVDPGSTPTNGNSMSQCASGSGQVNGINQGTGTDPKIANAPVNKYFCNIMNAMGVKAGADGFPAKGGSEEVTHFGYSDKTEDFIGGKGKVAGATIHNPGGFAELKA</sequence>
<evidence type="ECO:0000313" key="2">
    <source>
        <dbReference type="EMBL" id="KYF85170.1"/>
    </source>
</evidence>
<protein>
    <submittedName>
        <fullName evidence="2">Tat pathway signal sequence</fullName>
    </submittedName>
</protein>
<dbReference type="Proteomes" id="UP000075635">
    <property type="component" value="Unassembled WGS sequence"/>
</dbReference>
<organism evidence="2 3">
    <name type="scientific">Sorangium cellulosum</name>
    <name type="common">Polyangium cellulosum</name>
    <dbReference type="NCBI Taxonomy" id="56"/>
    <lineage>
        <taxon>Bacteria</taxon>
        <taxon>Pseudomonadati</taxon>
        <taxon>Myxococcota</taxon>
        <taxon>Polyangia</taxon>
        <taxon>Polyangiales</taxon>
        <taxon>Polyangiaceae</taxon>
        <taxon>Sorangium</taxon>
    </lineage>
</organism>
<dbReference type="InterPro" id="IPR006311">
    <property type="entry name" value="TAT_signal"/>
</dbReference>
<dbReference type="AlphaFoldDB" id="A0A150RYH9"/>
<dbReference type="InterPro" id="IPR011447">
    <property type="entry name" value="DUF1552"/>
</dbReference>
<evidence type="ECO:0000313" key="3">
    <source>
        <dbReference type="Proteomes" id="UP000075635"/>
    </source>
</evidence>